<dbReference type="Pfam" id="PF18758">
    <property type="entry name" value="KDZ"/>
    <property type="match status" value="1"/>
</dbReference>
<evidence type="ECO:0000313" key="3">
    <source>
        <dbReference type="Proteomes" id="UP000283269"/>
    </source>
</evidence>
<evidence type="ECO:0000256" key="1">
    <source>
        <dbReference type="SAM" id="MobiDB-lite"/>
    </source>
</evidence>
<evidence type="ECO:0000313" key="2">
    <source>
        <dbReference type="EMBL" id="PPQ93511.1"/>
    </source>
</evidence>
<feature type="compositionally biased region" description="Basic and acidic residues" evidence="1">
    <location>
        <begin position="115"/>
        <end position="124"/>
    </location>
</feature>
<accession>A0A409XS35</accession>
<dbReference type="InterPro" id="IPR040521">
    <property type="entry name" value="KDZ"/>
</dbReference>
<organism evidence="2 3">
    <name type="scientific">Psilocybe cyanescens</name>
    <dbReference type="NCBI Taxonomy" id="93625"/>
    <lineage>
        <taxon>Eukaryota</taxon>
        <taxon>Fungi</taxon>
        <taxon>Dikarya</taxon>
        <taxon>Basidiomycota</taxon>
        <taxon>Agaricomycotina</taxon>
        <taxon>Agaricomycetes</taxon>
        <taxon>Agaricomycetidae</taxon>
        <taxon>Agaricales</taxon>
        <taxon>Agaricineae</taxon>
        <taxon>Strophariaceae</taxon>
        <taxon>Psilocybe</taxon>
    </lineage>
</organism>
<protein>
    <submittedName>
        <fullName evidence="2">Uncharacterized protein</fullName>
    </submittedName>
</protein>
<dbReference type="EMBL" id="NHYD01000724">
    <property type="protein sequence ID" value="PPQ93511.1"/>
    <property type="molecule type" value="Genomic_DNA"/>
</dbReference>
<gene>
    <name evidence="2" type="ORF">CVT25_005212</name>
</gene>
<sequence>MECLPSLQFGCLCQGFESLSCYWIVANELGCIQTWERQNVCLLCLYEVENELKLKFDLLAAMDGNNSLMLIDSTFYTGSVHTDTPFSTSGQWILPDEVDIFKDKVKQSSNCFPPHKKDIAKPDQEIPIEQAPPSDHPSSDRNEDLGSEEIAWLNVSEHNNLAKCLDTLKNAGPKLWKKIYALFVVAEIFLSVCHYGHLLVICDMIHSGELMKYPLAIINQLLQEFRSDICLAYEIMCDFTVTLKKSILSEKVRAFCFCGVISAFYDHAYNCGCQVQWHPLYIEGVGLEGFKECKHTFCCSNKFASVTHLAMPY</sequence>
<dbReference type="AlphaFoldDB" id="A0A409XS35"/>
<dbReference type="OrthoDB" id="2505969at2759"/>
<dbReference type="Proteomes" id="UP000283269">
    <property type="component" value="Unassembled WGS sequence"/>
</dbReference>
<proteinExistence type="predicted"/>
<comment type="caution">
    <text evidence="2">The sequence shown here is derived from an EMBL/GenBank/DDBJ whole genome shotgun (WGS) entry which is preliminary data.</text>
</comment>
<dbReference type="InParanoid" id="A0A409XS35"/>
<feature type="region of interest" description="Disordered" evidence="1">
    <location>
        <begin position="109"/>
        <end position="143"/>
    </location>
</feature>
<name>A0A409XS35_PSICY</name>
<reference evidence="2 3" key="1">
    <citation type="journal article" date="2018" name="Evol. Lett.">
        <title>Horizontal gene cluster transfer increased hallucinogenic mushroom diversity.</title>
        <authorList>
            <person name="Reynolds H.T."/>
            <person name="Vijayakumar V."/>
            <person name="Gluck-Thaler E."/>
            <person name="Korotkin H.B."/>
            <person name="Matheny P.B."/>
            <person name="Slot J.C."/>
        </authorList>
    </citation>
    <scope>NUCLEOTIDE SEQUENCE [LARGE SCALE GENOMIC DNA]</scope>
    <source>
        <strain evidence="2 3">2631</strain>
    </source>
</reference>
<keyword evidence="3" id="KW-1185">Reference proteome</keyword>